<keyword evidence="4" id="KW-1133">Transmembrane helix</keyword>
<feature type="transmembrane region" description="Helical" evidence="4">
    <location>
        <begin position="976"/>
        <end position="997"/>
    </location>
</feature>
<dbReference type="InterPro" id="IPR032812">
    <property type="entry name" value="SbsA_Ig"/>
</dbReference>
<evidence type="ECO:0000313" key="6">
    <source>
        <dbReference type="EMBL" id="PLX19547.1"/>
    </source>
</evidence>
<dbReference type="Gene3D" id="2.60.40.1220">
    <property type="match status" value="1"/>
</dbReference>
<feature type="region of interest" description="Disordered" evidence="3">
    <location>
        <begin position="1243"/>
        <end position="1262"/>
    </location>
</feature>
<evidence type="ECO:0000256" key="3">
    <source>
        <dbReference type="SAM" id="MobiDB-lite"/>
    </source>
</evidence>
<evidence type="ECO:0000313" key="7">
    <source>
        <dbReference type="Proteomes" id="UP000234857"/>
    </source>
</evidence>
<accession>A0A2N5ZLH0</accession>
<evidence type="ECO:0000256" key="1">
    <source>
        <dbReference type="ARBA" id="ARBA00022729"/>
    </source>
</evidence>
<evidence type="ECO:0000256" key="2">
    <source>
        <dbReference type="SAM" id="Coils"/>
    </source>
</evidence>
<sequence>MKKLFLILFLINFLFIYSVFATTTIKGYIVDYEDQPIFDFLEVSLNNKKLVTGDSKFRFEDINAGDYILKVNSPESKNHNPKYASSEQRFSITIKDSEVEFWNYTPRIVLTSGKTWNFKGIAKNKAGEVLPDIDLKLYNQKNNKQITSFSNLPTGNFSIIINDPFSNSYDPQYDFTLSDDHRNQVDLTIGTYNENIVVYAYSVWKNSNLIYTTYNKNIGSVINLNYPGSPLVYTLDKERIAPWVIKSWPVNQQTLFSIRDRIKIIFSEDILFDTHIKNKILLYDEEDKQYIDMSFTYDKDNRTVIAHPRKILEKGQKYILLVSNVSDLNGNLMQDDFKIAFYTETADFEDFHHRYMVDSVQNMQIGGYEPPVKGERKVELSSNLEDQKSNIKDKKDEITVRNPDITLLAPLDENFYSSDFQIKYKVSDIDNYDVRFTLDEKKIPLNYVVKDEGKHTLKVELLDNKDKAIDVELVSFVLDKTLPVISMNPAITELSYHKGYKGNVKVDDTNINKVEITIDGEPHDNVIELNRNGEYLLSVKATDYAMNTATSEYKIIIDNSAPMIITDIKDNSVYKIPFDSNIKVVDENLDNKSIKINNSPIDSEKIEINKEGRYNITAEAFDKAGNKTTLNYKFEVFSASNFDEIEKINRFREDFAGFFKKLNEVENKNGPFYMERLILALISNNPKDAVGITEFPDMQKELIKVPLSEKNLTPIQTQQIKKIIMIEKYWTFPKIASYIKTQKVSLDNILKQYSYLPEKFAEIYNIVNISQGNITDIYNMNTPINLDYFKMYFEDFVNNLESLRKAVNKQTENINRIDSMLENLYFAKKIVFSNPSIDKKALSDKEVTSNMFKYLSLILNGINKSDLNPIATDVNNLKYKQLVQQLSANLRRHPLKSITKQKQVLVSENYFGISVTFLASSKPFQIEFWFEYNKQDKKTTLSNITNINRIIKELQTLPPKLPVNENEKDNSSGSGILKVIIVLFVIVIIVLISLTLIKNKKRKQVKINFTSEKTDIETEETDTLEEGKVAQKDQLEVEETSDVIDDISETNAEEIEELIEEEQSHEQDEKIEEDSKVKEVKPSILQKIKNIFKKVKVKSLKKTKENIDDITEDEIELTRDMLYTNPIETVKENRKDDINLLKRFILRIETGEGSDDEPEIKVSEENTADEKIEVNMDFDNEEKDSTLNVELYPNTDDLSNIENNKEDELDLNTILQSSQDELTGNINKEDEKLNNIVEELEKENIPEVGKEQNEENPFEDAINELKTQTPQELIEKQKEEIKNEELAAELGVKDLIEDEDLEKYLNLEIINDAEENKQDDDKKEDDDSDGELKALNDLLTIDDEKDK</sequence>
<dbReference type="InterPro" id="IPR014755">
    <property type="entry name" value="Cu-Rt/internalin_Ig-like"/>
</dbReference>
<dbReference type="Pfam" id="PF13205">
    <property type="entry name" value="Big_5"/>
    <property type="match status" value="1"/>
</dbReference>
<evidence type="ECO:0000256" key="4">
    <source>
        <dbReference type="SAM" id="Phobius"/>
    </source>
</evidence>
<gene>
    <name evidence="6" type="ORF">C0601_01450</name>
</gene>
<proteinExistence type="predicted"/>
<feature type="coiled-coil region" evidence="2">
    <location>
        <begin position="793"/>
        <end position="820"/>
    </location>
</feature>
<evidence type="ECO:0000259" key="5">
    <source>
        <dbReference type="Pfam" id="PF13205"/>
    </source>
</evidence>
<reference evidence="6 7" key="1">
    <citation type="submission" date="2017-11" db="EMBL/GenBank/DDBJ databases">
        <title>Genome-resolved metagenomics identifies genetic mobility, metabolic interactions, and unexpected diversity in perchlorate-reducing communities.</title>
        <authorList>
            <person name="Barnum T.P."/>
            <person name="Figueroa I.A."/>
            <person name="Carlstrom C.I."/>
            <person name="Lucas L.N."/>
            <person name="Engelbrektson A.L."/>
            <person name="Coates J.D."/>
        </authorList>
    </citation>
    <scope>NUCLEOTIDE SEQUENCE [LARGE SCALE GENOMIC DNA]</scope>
    <source>
        <strain evidence="6">BM706</strain>
    </source>
</reference>
<feature type="compositionally biased region" description="Basic and acidic residues" evidence="3">
    <location>
        <begin position="1243"/>
        <end position="1253"/>
    </location>
</feature>
<keyword evidence="4" id="KW-0472">Membrane</keyword>
<feature type="domain" description="SbsA Ig-like" evidence="5">
    <location>
        <begin position="240"/>
        <end position="343"/>
    </location>
</feature>
<keyword evidence="1" id="KW-0732">Signal</keyword>
<dbReference type="EMBL" id="PKTG01000025">
    <property type="protein sequence ID" value="PLX19547.1"/>
    <property type="molecule type" value="Genomic_DNA"/>
</dbReference>
<name>A0A2N5ZLH0_MUIH1</name>
<keyword evidence="4" id="KW-0812">Transmembrane</keyword>
<feature type="region of interest" description="Disordered" evidence="3">
    <location>
        <begin position="1310"/>
        <end position="1347"/>
    </location>
</feature>
<keyword evidence="2" id="KW-0175">Coiled coil</keyword>
<dbReference type="Proteomes" id="UP000234857">
    <property type="component" value="Unassembled WGS sequence"/>
</dbReference>
<organism evidence="6 7">
    <name type="scientific">Muiribacterium halophilum</name>
    <dbReference type="NCBI Taxonomy" id="2053465"/>
    <lineage>
        <taxon>Bacteria</taxon>
        <taxon>Candidatus Muiribacteriota</taxon>
        <taxon>Candidatus Muiribacteriia</taxon>
        <taxon>Candidatus Muiribacteriales</taxon>
        <taxon>Candidatus Muiribacteriaceae</taxon>
        <taxon>Candidatus Muiribacterium</taxon>
    </lineage>
</organism>
<protein>
    <recommendedName>
        <fullName evidence="5">SbsA Ig-like domain-containing protein</fullName>
    </recommendedName>
</protein>
<comment type="caution">
    <text evidence="6">The sequence shown here is derived from an EMBL/GenBank/DDBJ whole genome shotgun (WGS) entry which is preliminary data.</text>
</comment>